<comment type="caution">
    <text evidence="1">The sequence shown here is derived from an EMBL/GenBank/DDBJ whole genome shotgun (WGS) entry which is preliminary data.</text>
</comment>
<accession>A0A562U8H2</accession>
<dbReference type="EMBL" id="VLLI01000004">
    <property type="protein sequence ID" value="TWJ01471.1"/>
    <property type="molecule type" value="Genomic_DNA"/>
</dbReference>
<name>A0A562U8H2_9SPHI</name>
<dbReference type="AlphaFoldDB" id="A0A562U8H2"/>
<proteinExistence type="predicted"/>
<sequence length="112" mass="12656">MKTQYANEILSAINMVKSIVYEKLGNKNLINTKWVDALLSFKFSKHDMEHYMLLLTKAIIKEAIGADIEIKLLLMLIGGYFISAKDAVVHSTLIEKIMKPQTASYHLPEMAA</sequence>
<dbReference type="Proteomes" id="UP000317010">
    <property type="component" value="Unassembled WGS sequence"/>
</dbReference>
<reference evidence="1 2" key="1">
    <citation type="submission" date="2019-07" db="EMBL/GenBank/DDBJ databases">
        <title>Genomic Encyclopedia of Archaeal and Bacterial Type Strains, Phase II (KMG-II): from individual species to whole genera.</title>
        <authorList>
            <person name="Goeker M."/>
        </authorList>
    </citation>
    <scope>NUCLEOTIDE SEQUENCE [LARGE SCALE GENOMIC DNA]</scope>
    <source>
        <strain evidence="1 2">ATCC BAA-1854</strain>
    </source>
</reference>
<organism evidence="1 2">
    <name type="scientific">Mucilaginibacter frigoritolerans</name>
    <dbReference type="NCBI Taxonomy" id="652788"/>
    <lineage>
        <taxon>Bacteria</taxon>
        <taxon>Pseudomonadati</taxon>
        <taxon>Bacteroidota</taxon>
        <taxon>Sphingobacteriia</taxon>
        <taxon>Sphingobacteriales</taxon>
        <taxon>Sphingobacteriaceae</taxon>
        <taxon>Mucilaginibacter</taxon>
    </lineage>
</organism>
<evidence type="ECO:0000313" key="2">
    <source>
        <dbReference type="Proteomes" id="UP000317010"/>
    </source>
</evidence>
<protein>
    <submittedName>
        <fullName evidence="1">Uncharacterized protein</fullName>
    </submittedName>
</protein>
<evidence type="ECO:0000313" key="1">
    <source>
        <dbReference type="EMBL" id="TWJ01471.1"/>
    </source>
</evidence>
<gene>
    <name evidence="1" type="ORF">JN11_01622</name>
</gene>
<keyword evidence="2" id="KW-1185">Reference proteome</keyword>
<dbReference type="RefSeq" id="WP_144911457.1">
    <property type="nucleotide sequence ID" value="NZ_VLLI01000004.1"/>
</dbReference>